<evidence type="ECO:0000256" key="3">
    <source>
        <dbReference type="ARBA" id="ARBA00022679"/>
    </source>
</evidence>
<keyword evidence="4" id="KW-0547">Nucleotide-binding</keyword>
<dbReference type="GO" id="GO:0071897">
    <property type="term" value="P:DNA biosynthetic process"/>
    <property type="evidence" value="ECO:0007669"/>
    <property type="project" value="UniProtKB-KW"/>
</dbReference>
<evidence type="ECO:0000256" key="4">
    <source>
        <dbReference type="ARBA" id="ARBA00022741"/>
    </source>
</evidence>
<protein>
    <submittedName>
        <fullName evidence="7">Thymidine kinase</fullName>
    </submittedName>
</protein>
<dbReference type="InterPro" id="IPR001889">
    <property type="entry name" value="Herpes_TK"/>
</dbReference>
<keyword evidence="5 7" id="KW-0418">Kinase</keyword>
<reference evidence="7" key="1">
    <citation type="journal article" date="2004" name="Curr. Biol.">
        <title>Tumor outbreaks in marine turtles are not due to recent herpesvirus mutations.</title>
        <authorList>
            <person name="Herbst L."/>
            <person name="Ene A."/>
            <person name="Su M."/>
            <person name="Desalle R."/>
            <person name="Lenz J."/>
        </authorList>
    </citation>
    <scope>NUCLEOTIDE SEQUENCE</scope>
    <source>
        <strain evidence="7">FL var A</strain>
    </source>
</reference>
<evidence type="ECO:0000256" key="5">
    <source>
        <dbReference type="ARBA" id="ARBA00022777"/>
    </source>
</evidence>
<evidence type="ECO:0000256" key="6">
    <source>
        <dbReference type="ARBA" id="ARBA00022840"/>
    </source>
</evidence>
<evidence type="ECO:0000256" key="2">
    <source>
        <dbReference type="ARBA" id="ARBA00022634"/>
    </source>
</evidence>
<keyword evidence="3" id="KW-0808">Transferase</keyword>
<dbReference type="InterPro" id="IPR027417">
    <property type="entry name" value="P-loop_NTPase"/>
</dbReference>
<dbReference type="SUPFAM" id="SSF52540">
    <property type="entry name" value="P-loop containing nucleoside triphosphate hydrolases"/>
    <property type="match status" value="1"/>
</dbReference>
<dbReference type="PANTHER" id="PTHR10513">
    <property type="entry name" value="DEOXYNUCLEOSIDE KINASE"/>
    <property type="match status" value="1"/>
</dbReference>
<sequence length="360" mass="41113">MCSRRRSCERPASVACSSRQPENSEVPVCFIFVEGAYGIGKTTTCKFLAEREAPDYLYFPEPMSYWRKYFEKDVITLTYRAQSEHTKKLVASHVTDVRMGYCQQWFAVPHLTVHRLLSALGQHTPVRPGAYGERRKVALFDRSIFSAQLIFPLARYAVGHMSLVSVLNAMGTLPPSDAIPPFNVIVMDLHAGEVYRRLLTRARKGEVNDILIPYTVALRNVYRLFLNTASYCRCHRSGWWRDWQKAKHYKDSALCGDIVSTVVDVSHDAAFESTLFQMLKEPETCSDSGAPKMLIQVLLTDVINLLAKTTVVQLDLQDLSPEEAARETRRVVSRFHEAVLTPQKWNLLSDFHLMYCEDQH</sequence>
<dbReference type="GO" id="GO:0006230">
    <property type="term" value="P:TMP biosynthetic process"/>
    <property type="evidence" value="ECO:0007669"/>
    <property type="project" value="InterPro"/>
</dbReference>
<reference evidence="7" key="2">
    <citation type="submission" date="2004-06" db="EMBL/GenBank/DDBJ databases">
        <authorList>
            <person name="Herbst L.H."/>
            <person name="Ene A.R."/>
            <person name="Su M."/>
            <person name="DeSalle R."/>
            <person name="Lenz J."/>
        </authorList>
    </citation>
    <scope>NUCLEOTIDE SEQUENCE</scope>
    <source>
        <strain evidence="7">FL var A</strain>
    </source>
</reference>
<proteinExistence type="predicted"/>
<dbReference type="InterPro" id="IPR050566">
    <property type="entry name" value="Deoxyribonucleoside_kinase"/>
</dbReference>
<gene>
    <name evidence="7" type="primary">UL23</name>
</gene>
<keyword evidence="1" id="KW-0244">Early protein</keyword>
<dbReference type="EMBL" id="AY644454">
    <property type="protein sequence ID" value="AAU84527.1"/>
    <property type="molecule type" value="Genomic_DNA"/>
</dbReference>
<evidence type="ECO:0000313" key="7">
    <source>
        <dbReference type="EMBL" id="AAU84527.1"/>
    </source>
</evidence>
<dbReference type="PANTHER" id="PTHR10513:SF35">
    <property type="entry name" value="DEOXYADENOSINE KINASE"/>
    <property type="match status" value="1"/>
</dbReference>
<keyword evidence="6" id="KW-0067">ATP-binding</keyword>
<dbReference type="Gene3D" id="3.40.50.300">
    <property type="entry name" value="P-loop containing nucleotide triphosphate hydrolases"/>
    <property type="match status" value="1"/>
</dbReference>
<keyword evidence="2" id="KW-0237">DNA synthesis</keyword>
<accession>Q5Y963</accession>
<name>Q5Y963_9ALPH</name>
<dbReference type="Pfam" id="PF00693">
    <property type="entry name" value="Herpes_TK"/>
    <property type="match status" value="1"/>
</dbReference>
<organism evidence="7">
    <name type="scientific">Fibropapilloma-associated turtle herpesvirus</name>
    <dbReference type="NCBI Taxonomy" id="256817"/>
    <lineage>
        <taxon>Viruses</taxon>
        <taxon>Duplodnaviria</taxon>
        <taxon>Heunggongvirae</taxon>
        <taxon>Peploviricota</taxon>
        <taxon>Herviviricetes</taxon>
        <taxon>Herpesvirales</taxon>
        <taxon>Orthoherpesviridae</taxon>
        <taxon>Alphaherpesvirinae</taxon>
        <taxon>Scutavirus</taxon>
        <taxon>Scutavirus chelonidalpha5</taxon>
    </lineage>
</organism>
<dbReference type="GO" id="GO:0005524">
    <property type="term" value="F:ATP binding"/>
    <property type="evidence" value="ECO:0007669"/>
    <property type="project" value="UniProtKB-KW"/>
</dbReference>
<evidence type="ECO:0000256" key="1">
    <source>
        <dbReference type="ARBA" id="ARBA00022518"/>
    </source>
</evidence>
<dbReference type="GO" id="GO:0004797">
    <property type="term" value="F:thymidine kinase activity"/>
    <property type="evidence" value="ECO:0007669"/>
    <property type="project" value="InterPro"/>
</dbReference>